<accession>A0A0X8X6A2</accession>
<dbReference type="InterPro" id="IPR051331">
    <property type="entry name" value="Chorismate_mutase-related"/>
</dbReference>
<dbReference type="EMBL" id="AP017313">
    <property type="protein sequence ID" value="BAU55877.1"/>
    <property type="molecule type" value="Genomic_DNA"/>
</dbReference>
<dbReference type="Gene3D" id="1.20.59.10">
    <property type="entry name" value="Chorismate mutase"/>
    <property type="match status" value="1"/>
</dbReference>
<organism evidence="1 2">
    <name type="scientific">Mucilaginibacter gotjawali</name>
    <dbReference type="NCBI Taxonomy" id="1550579"/>
    <lineage>
        <taxon>Bacteria</taxon>
        <taxon>Pseudomonadati</taxon>
        <taxon>Bacteroidota</taxon>
        <taxon>Sphingobacteriia</taxon>
        <taxon>Sphingobacteriales</taxon>
        <taxon>Sphingobacteriaceae</taxon>
        <taxon>Mucilaginibacter</taxon>
    </lineage>
</organism>
<dbReference type="Pfam" id="PF01817">
    <property type="entry name" value="CM_2"/>
    <property type="match status" value="1"/>
</dbReference>
<dbReference type="RefSeq" id="WP_096354368.1">
    <property type="nucleotide sequence ID" value="NZ_AP017313.1"/>
</dbReference>
<dbReference type="GO" id="GO:0046417">
    <property type="term" value="P:chorismate metabolic process"/>
    <property type="evidence" value="ECO:0007669"/>
    <property type="project" value="InterPro"/>
</dbReference>
<dbReference type="PANTHER" id="PTHR38041:SF1">
    <property type="entry name" value="CHORISMATE MUTASE"/>
    <property type="match status" value="1"/>
</dbReference>
<dbReference type="GO" id="GO:0004106">
    <property type="term" value="F:chorismate mutase activity"/>
    <property type="evidence" value="ECO:0007669"/>
    <property type="project" value="UniProtKB-EC"/>
</dbReference>
<dbReference type="OrthoDB" id="669870at2"/>
<dbReference type="KEGG" id="mgot:MgSA37_04069"/>
<dbReference type="InterPro" id="IPR036979">
    <property type="entry name" value="CM_dom_sf"/>
</dbReference>
<gene>
    <name evidence="1" type="ORF">MgSA37_04069</name>
</gene>
<dbReference type="PANTHER" id="PTHR38041">
    <property type="entry name" value="CHORISMATE MUTASE"/>
    <property type="match status" value="1"/>
</dbReference>
<proteinExistence type="predicted"/>
<dbReference type="SMART" id="SM00830">
    <property type="entry name" value="CM_2"/>
    <property type="match status" value="1"/>
</dbReference>
<reference evidence="1 2" key="1">
    <citation type="submission" date="2015-12" db="EMBL/GenBank/DDBJ databases">
        <title>Genome sequence of Mucilaginibacter gotjawali.</title>
        <authorList>
            <person name="Lee J.S."/>
            <person name="Lee K.C."/>
            <person name="Kim K.K."/>
            <person name="Lee B.W."/>
        </authorList>
    </citation>
    <scope>NUCLEOTIDE SEQUENCE [LARGE SCALE GENOMIC DNA]</scope>
    <source>
        <strain evidence="1 2">SA3-7</strain>
    </source>
</reference>
<keyword evidence="2" id="KW-1185">Reference proteome</keyword>
<dbReference type="SUPFAM" id="SSF48600">
    <property type="entry name" value="Chorismate mutase II"/>
    <property type="match status" value="1"/>
</dbReference>
<evidence type="ECO:0000313" key="1">
    <source>
        <dbReference type="EMBL" id="BAU55877.1"/>
    </source>
</evidence>
<dbReference type="Proteomes" id="UP000218263">
    <property type="component" value="Chromosome"/>
</dbReference>
<evidence type="ECO:0000313" key="2">
    <source>
        <dbReference type="Proteomes" id="UP000218263"/>
    </source>
</evidence>
<protein>
    <submittedName>
        <fullName evidence="1">Chorismate mutase</fullName>
    </submittedName>
</protein>
<dbReference type="AlphaFoldDB" id="A0A0X8X6A2"/>
<dbReference type="PROSITE" id="PS51168">
    <property type="entry name" value="CHORISMATE_MUT_2"/>
    <property type="match status" value="1"/>
</dbReference>
<dbReference type="InterPro" id="IPR002701">
    <property type="entry name" value="CM_II_prokaryot"/>
</dbReference>
<dbReference type="InterPro" id="IPR036263">
    <property type="entry name" value="Chorismate_II_sf"/>
</dbReference>
<sequence length="125" mass="13699">MKNKLFKAVILAIGICILSIGAAHAQTSPVNTQQDLDASRHKIDSLDNQLMKVLGERERIVKEIGIYKAKNHIPPLQAARFKQVLDKGIAAGSKEGLSSEFITELLNAIHKESLRIEGDSTSTDH</sequence>
<name>A0A0X8X6A2_9SPHI</name>
<dbReference type="GO" id="GO:0009697">
    <property type="term" value="P:salicylic acid biosynthetic process"/>
    <property type="evidence" value="ECO:0007669"/>
    <property type="project" value="TreeGrafter"/>
</dbReference>